<feature type="signal peptide" evidence="2">
    <location>
        <begin position="1"/>
        <end position="19"/>
    </location>
</feature>
<evidence type="ECO:0000313" key="3">
    <source>
        <dbReference type="EMBL" id="KAH3780705.1"/>
    </source>
</evidence>
<reference evidence="3" key="2">
    <citation type="submission" date="2020-11" db="EMBL/GenBank/DDBJ databases">
        <authorList>
            <person name="McCartney M.A."/>
            <person name="Auch B."/>
            <person name="Kono T."/>
            <person name="Mallez S."/>
            <person name="Becker A."/>
            <person name="Gohl D.M."/>
            <person name="Silverstein K.A.T."/>
            <person name="Koren S."/>
            <person name="Bechman K.B."/>
            <person name="Herman A."/>
            <person name="Abrahante J.E."/>
            <person name="Garbe J."/>
        </authorList>
    </citation>
    <scope>NUCLEOTIDE SEQUENCE</scope>
    <source>
        <strain evidence="3">Duluth1</strain>
        <tissue evidence="3">Whole animal</tissue>
    </source>
</reference>
<reference evidence="3" key="1">
    <citation type="journal article" date="2019" name="bioRxiv">
        <title>The Genome of the Zebra Mussel, Dreissena polymorpha: A Resource for Invasive Species Research.</title>
        <authorList>
            <person name="McCartney M.A."/>
            <person name="Auch B."/>
            <person name="Kono T."/>
            <person name="Mallez S."/>
            <person name="Zhang Y."/>
            <person name="Obille A."/>
            <person name="Becker A."/>
            <person name="Abrahante J.E."/>
            <person name="Garbe J."/>
            <person name="Badalamenti J.P."/>
            <person name="Herman A."/>
            <person name="Mangelson H."/>
            <person name="Liachko I."/>
            <person name="Sullivan S."/>
            <person name="Sone E.D."/>
            <person name="Koren S."/>
            <person name="Silverstein K.A.T."/>
            <person name="Beckman K.B."/>
            <person name="Gohl D.M."/>
        </authorList>
    </citation>
    <scope>NUCLEOTIDE SEQUENCE</scope>
    <source>
        <strain evidence="3">Duluth1</strain>
        <tissue evidence="3">Whole animal</tissue>
    </source>
</reference>
<evidence type="ECO:0000256" key="1">
    <source>
        <dbReference type="SAM" id="Phobius"/>
    </source>
</evidence>
<sequence>MRMCTCYLAAFIMVSWVFHQDPGVSLVCLTIGSSLGQFIVPYLYEVFIETFALSDVFIMVAGISLQCIPFGVIILCANGYYVTAKEASANCSLLGSMAEEITDHPNHPILALNMFFERVDVKVIIVYSCIKYLFCLHLSVGL</sequence>
<name>A0A9D4EMG9_DREPO</name>
<evidence type="ECO:0000313" key="4">
    <source>
        <dbReference type="Proteomes" id="UP000828390"/>
    </source>
</evidence>
<dbReference type="EMBL" id="JAIWYP010000008">
    <property type="protein sequence ID" value="KAH3780705.1"/>
    <property type="molecule type" value="Genomic_DNA"/>
</dbReference>
<feature type="chain" id="PRO_5038516705" evidence="2">
    <location>
        <begin position="20"/>
        <end position="142"/>
    </location>
</feature>
<keyword evidence="1" id="KW-0812">Transmembrane</keyword>
<proteinExistence type="predicted"/>
<dbReference type="AlphaFoldDB" id="A0A9D4EMG9"/>
<evidence type="ECO:0000256" key="2">
    <source>
        <dbReference type="SAM" id="SignalP"/>
    </source>
</evidence>
<organism evidence="3 4">
    <name type="scientific">Dreissena polymorpha</name>
    <name type="common">Zebra mussel</name>
    <name type="synonym">Mytilus polymorpha</name>
    <dbReference type="NCBI Taxonomy" id="45954"/>
    <lineage>
        <taxon>Eukaryota</taxon>
        <taxon>Metazoa</taxon>
        <taxon>Spiralia</taxon>
        <taxon>Lophotrochozoa</taxon>
        <taxon>Mollusca</taxon>
        <taxon>Bivalvia</taxon>
        <taxon>Autobranchia</taxon>
        <taxon>Heteroconchia</taxon>
        <taxon>Euheterodonta</taxon>
        <taxon>Imparidentia</taxon>
        <taxon>Neoheterodontei</taxon>
        <taxon>Myida</taxon>
        <taxon>Dreissenoidea</taxon>
        <taxon>Dreissenidae</taxon>
        <taxon>Dreissena</taxon>
    </lineage>
</organism>
<gene>
    <name evidence="3" type="ORF">DPMN_158525</name>
</gene>
<keyword evidence="4" id="KW-1185">Reference proteome</keyword>
<accession>A0A9D4EMG9</accession>
<feature type="transmembrane region" description="Helical" evidence="1">
    <location>
        <begin position="56"/>
        <end position="77"/>
    </location>
</feature>
<dbReference type="Proteomes" id="UP000828390">
    <property type="component" value="Unassembled WGS sequence"/>
</dbReference>
<protein>
    <submittedName>
        <fullName evidence="3">Uncharacterized protein</fullName>
    </submittedName>
</protein>
<comment type="caution">
    <text evidence="3">The sequence shown here is derived from an EMBL/GenBank/DDBJ whole genome shotgun (WGS) entry which is preliminary data.</text>
</comment>
<keyword evidence="1" id="KW-0472">Membrane</keyword>
<keyword evidence="2" id="KW-0732">Signal</keyword>
<keyword evidence="1" id="KW-1133">Transmembrane helix</keyword>